<accession>A0A9P7KD75</accession>
<dbReference type="EMBL" id="JABCKV010000053">
    <property type="protein sequence ID" value="KAG5644954.1"/>
    <property type="molecule type" value="Genomic_DNA"/>
</dbReference>
<keyword evidence="3" id="KW-1185">Reference proteome</keyword>
<feature type="compositionally biased region" description="Low complexity" evidence="1">
    <location>
        <begin position="94"/>
        <end position="130"/>
    </location>
</feature>
<evidence type="ECO:0000313" key="3">
    <source>
        <dbReference type="Proteomes" id="UP000775547"/>
    </source>
</evidence>
<feature type="region of interest" description="Disordered" evidence="1">
    <location>
        <begin position="144"/>
        <end position="232"/>
    </location>
</feature>
<feature type="compositionally biased region" description="Low complexity" evidence="1">
    <location>
        <begin position="176"/>
        <end position="187"/>
    </location>
</feature>
<feature type="compositionally biased region" description="Basic and acidic residues" evidence="1">
    <location>
        <begin position="1"/>
        <end position="18"/>
    </location>
</feature>
<sequence length="232" mass="23913">MSQAEIIERGADPVEARDSSGAAADDDLIDDTGPGKQKVDVIGSTSATTNPEPPATMPEATAVDFHSQSDSILAASTPFTTESRFEYPFPDTRSSSSPSNPSSSSNSGSFVGSSSQTLSTLTSPPSITTQFPPLNISLVYSSKHPKMRAPANPPVPPSLMKKAQRWSLGLLRRRNSSASASAPSSPAETGAGAQTQESSSSPSSSDPSARQATVLEDPAAESHAQIPTPPAS</sequence>
<gene>
    <name evidence="2" type="ORF">DXG03_007324</name>
</gene>
<dbReference type="OrthoDB" id="3003645at2759"/>
<evidence type="ECO:0000313" key="2">
    <source>
        <dbReference type="EMBL" id="KAG5644954.1"/>
    </source>
</evidence>
<dbReference type="Proteomes" id="UP000775547">
    <property type="component" value="Unassembled WGS sequence"/>
</dbReference>
<feature type="region of interest" description="Disordered" evidence="1">
    <location>
        <begin position="1"/>
        <end position="132"/>
    </location>
</feature>
<organism evidence="2 3">
    <name type="scientific">Asterophora parasitica</name>
    <dbReference type="NCBI Taxonomy" id="117018"/>
    <lineage>
        <taxon>Eukaryota</taxon>
        <taxon>Fungi</taxon>
        <taxon>Dikarya</taxon>
        <taxon>Basidiomycota</taxon>
        <taxon>Agaricomycotina</taxon>
        <taxon>Agaricomycetes</taxon>
        <taxon>Agaricomycetidae</taxon>
        <taxon>Agaricales</taxon>
        <taxon>Tricholomatineae</taxon>
        <taxon>Lyophyllaceae</taxon>
        <taxon>Asterophora</taxon>
    </lineage>
</organism>
<proteinExistence type="predicted"/>
<protein>
    <submittedName>
        <fullName evidence="2">Uncharacterized protein</fullName>
    </submittedName>
</protein>
<reference evidence="2" key="2">
    <citation type="submission" date="2021-10" db="EMBL/GenBank/DDBJ databases">
        <title>Phylogenomics reveals ancestral predisposition of the termite-cultivated fungus Termitomyces towards a domesticated lifestyle.</title>
        <authorList>
            <person name="Auxier B."/>
            <person name="Grum-Grzhimaylo A."/>
            <person name="Cardenas M.E."/>
            <person name="Lodge J.D."/>
            <person name="Laessoe T."/>
            <person name="Pedersen O."/>
            <person name="Smith M.E."/>
            <person name="Kuyper T.W."/>
            <person name="Franco-Molano E.A."/>
            <person name="Baroni T.J."/>
            <person name="Aanen D.K."/>
        </authorList>
    </citation>
    <scope>NUCLEOTIDE SEQUENCE</scope>
    <source>
        <strain evidence="2">AP01</strain>
        <tissue evidence="2">Mycelium</tissue>
    </source>
</reference>
<feature type="compositionally biased region" description="Low complexity" evidence="1">
    <location>
        <begin position="198"/>
        <end position="208"/>
    </location>
</feature>
<name>A0A9P7KD75_9AGAR</name>
<dbReference type="AlphaFoldDB" id="A0A9P7KD75"/>
<comment type="caution">
    <text evidence="2">The sequence shown here is derived from an EMBL/GenBank/DDBJ whole genome shotgun (WGS) entry which is preliminary data.</text>
</comment>
<reference evidence="2" key="1">
    <citation type="submission" date="2020-07" db="EMBL/GenBank/DDBJ databases">
        <authorList>
            <person name="Nieuwenhuis M."/>
            <person name="Van De Peppel L.J.J."/>
        </authorList>
    </citation>
    <scope>NUCLEOTIDE SEQUENCE</scope>
    <source>
        <strain evidence="2">AP01</strain>
        <tissue evidence="2">Mycelium</tissue>
    </source>
</reference>
<evidence type="ECO:0000256" key="1">
    <source>
        <dbReference type="SAM" id="MobiDB-lite"/>
    </source>
</evidence>